<dbReference type="Proteomes" id="UP000271469">
    <property type="component" value="Chromosome"/>
</dbReference>
<evidence type="ECO:0008006" key="4">
    <source>
        <dbReference type="Google" id="ProtNLM"/>
    </source>
</evidence>
<dbReference type="EMBL" id="CP033972">
    <property type="protein sequence ID" value="AZG47145.1"/>
    <property type="molecule type" value="Genomic_DNA"/>
</dbReference>
<sequence length="238" mass="25368">MTRMTRGVVERADVSQLGSVADSLSPVSDGIGRAADNVHRTIHGLDWTGQARVEALGRADSEKSQMHRVSGAVTNLRTALTNGQSIMSPMVDDLKTSARNLEAANYDVADNWTVTDAYKYGLAEAFAAGDKDEQAQIEELKRQRAEEARNATVRLTRLAQDLEAADTACANAVRGANEEITAMAPIGAGLVGGQAAGDLKAMRAGSMTPEQAARLRAATTLTPQQLEELREGRPAFMS</sequence>
<proteinExistence type="predicted"/>
<protein>
    <recommendedName>
        <fullName evidence="4">ESX-1 secretion-associated protein EspA/EspE-like domain-containing protein</fullName>
    </recommendedName>
</protein>
<feature type="coiled-coil region" evidence="1">
    <location>
        <begin position="130"/>
        <end position="165"/>
    </location>
</feature>
<keyword evidence="1" id="KW-0175">Coiled coil</keyword>
<organism evidence="2 3">
    <name type="scientific">Gordonia insulae</name>
    <dbReference type="NCBI Taxonomy" id="2420509"/>
    <lineage>
        <taxon>Bacteria</taxon>
        <taxon>Bacillati</taxon>
        <taxon>Actinomycetota</taxon>
        <taxon>Actinomycetes</taxon>
        <taxon>Mycobacteriales</taxon>
        <taxon>Gordoniaceae</taxon>
        <taxon>Gordonia</taxon>
    </lineage>
</organism>
<dbReference type="AlphaFoldDB" id="A0A3G8JQZ5"/>
<reference evidence="2 3" key="1">
    <citation type="submission" date="2018-11" db="EMBL/GenBank/DDBJ databases">
        <title>Gordonia insulae sp. nov., isolated from an island soil.</title>
        <authorList>
            <person name="Kim Y.S."/>
            <person name="Kim S.B."/>
        </authorList>
    </citation>
    <scope>NUCLEOTIDE SEQUENCE [LARGE SCALE GENOMIC DNA]</scope>
    <source>
        <strain evidence="2 3">MMS17-SY073</strain>
    </source>
</reference>
<keyword evidence="3" id="KW-1185">Reference proteome</keyword>
<dbReference type="KEGG" id="gom:D7316_03753"/>
<dbReference type="OrthoDB" id="4760328at2"/>
<dbReference type="RefSeq" id="WP_124709554.1">
    <property type="nucleotide sequence ID" value="NZ_CP033972.1"/>
</dbReference>
<evidence type="ECO:0000256" key="1">
    <source>
        <dbReference type="SAM" id="Coils"/>
    </source>
</evidence>
<gene>
    <name evidence="2" type="ORF">D7316_03753</name>
</gene>
<accession>A0A3G8JQZ5</accession>
<evidence type="ECO:0000313" key="2">
    <source>
        <dbReference type="EMBL" id="AZG47145.1"/>
    </source>
</evidence>
<evidence type="ECO:0000313" key="3">
    <source>
        <dbReference type="Proteomes" id="UP000271469"/>
    </source>
</evidence>
<name>A0A3G8JQZ5_9ACTN</name>